<protein>
    <submittedName>
        <fullName evidence="2">Dihydrofolate reductase family protein</fullName>
    </submittedName>
</protein>
<evidence type="ECO:0000259" key="1">
    <source>
        <dbReference type="Pfam" id="PF01872"/>
    </source>
</evidence>
<dbReference type="InterPro" id="IPR050765">
    <property type="entry name" value="Riboflavin_Biosynth_HTPR"/>
</dbReference>
<dbReference type="PANTHER" id="PTHR38011:SF11">
    <property type="entry name" value="2,5-DIAMINO-6-RIBOSYLAMINO-4(3H)-PYRIMIDINONE 5'-PHOSPHATE REDUCTASE"/>
    <property type="match status" value="1"/>
</dbReference>
<dbReference type="Proteomes" id="UP001303408">
    <property type="component" value="Chromosome"/>
</dbReference>
<dbReference type="KEGG" id="dcp:RN607_10090"/>
<accession>A0AA96J8T3</accession>
<dbReference type="GO" id="GO:0009231">
    <property type="term" value="P:riboflavin biosynthetic process"/>
    <property type="evidence" value="ECO:0007669"/>
    <property type="project" value="InterPro"/>
</dbReference>
<dbReference type="RefSeq" id="WP_313542380.1">
    <property type="nucleotide sequence ID" value="NZ_CP134880.1"/>
</dbReference>
<dbReference type="InterPro" id="IPR002734">
    <property type="entry name" value="RibDG_C"/>
</dbReference>
<dbReference type="Pfam" id="PF01872">
    <property type="entry name" value="RibD_C"/>
    <property type="match status" value="1"/>
</dbReference>
<sequence>MGRLVYSMITSLDGFVNDPDGIGWVEPGEQAHRFINGRSRAIGTLLMGRRMYDVMKAWQTMATEPSDPEVYHEYGELWRAADKVVFSTTREEPETPRTRVERSFDAAAVRALVDASSKDVSIDGPTLAAQALQAGIVDEVSMYVQPIVVGAGQRFLPARLRLDLGLEEERRFDDGMVFLRYDVRR</sequence>
<organism evidence="2">
    <name type="scientific">Demequina capsici</name>
    <dbReference type="NCBI Taxonomy" id="3075620"/>
    <lineage>
        <taxon>Bacteria</taxon>
        <taxon>Bacillati</taxon>
        <taxon>Actinomycetota</taxon>
        <taxon>Actinomycetes</taxon>
        <taxon>Micrococcales</taxon>
        <taxon>Demequinaceae</taxon>
        <taxon>Demequina</taxon>
    </lineage>
</organism>
<dbReference type="GO" id="GO:0008703">
    <property type="term" value="F:5-amino-6-(5-phosphoribosylamino)uracil reductase activity"/>
    <property type="evidence" value="ECO:0007669"/>
    <property type="project" value="InterPro"/>
</dbReference>
<feature type="domain" description="Bacterial bifunctional deaminase-reductase C-terminal" evidence="1">
    <location>
        <begin position="4"/>
        <end position="176"/>
    </location>
</feature>
<dbReference type="SUPFAM" id="SSF53597">
    <property type="entry name" value="Dihydrofolate reductase-like"/>
    <property type="match status" value="1"/>
</dbReference>
<dbReference type="AlphaFoldDB" id="A0AA96J8T3"/>
<dbReference type="PANTHER" id="PTHR38011">
    <property type="entry name" value="DIHYDROFOLATE REDUCTASE FAMILY PROTEIN (AFU_ORTHOLOGUE AFUA_8G06820)"/>
    <property type="match status" value="1"/>
</dbReference>
<proteinExistence type="predicted"/>
<gene>
    <name evidence="2" type="ORF">RN607_10090</name>
</gene>
<dbReference type="Gene3D" id="3.40.430.10">
    <property type="entry name" value="Dihydrofolate Reductase, subunit A"/>
    <property type="match status" value="1"/>
</dbReference>
<reference evidence="2" key="1">
    <citation type="submission" date="2023-09" db="EMBL/GenBank/DDBJ databases">
        <title>Demequina sp. a novel bacteria isolated from Capsicum annuum.</title>
        <authorList>
            <person name="Humaira Z."/>
            <person name="Lee J."/>
            <person name="Cho D."/>
        </authorList>
    </citation>
    <scope>NUCLEOTIDE SEQUENCE</scope>
    <source>
        <strain evidence="2">PMTSA13</strain>
    </source>
</reference>
<evidence type="ECO:0000313" key="2">
    <source>
        <dbReference type="EMBL" id="WNM26547.1"/>
    </source>
</evidence>
<name>A0AA96J8T3_9MICO</name>
<dbReference type="EMBL" id="CP134880">
    <property type="protein sequence ID" value="WNM26547.1"/>
    <property type="molecule type" value="Genomic_DNA"/>
</dbReference>
<dbReference type="InterPro" id="IPR024072">
    <property type="entry name" value="DHFR-like_dom_sf"/>
</dbReference>